<feature type="binding site" evidence="4">
    <location>
        <position position="141"/>
    </location>
    <ligand>
        <name>S-adenosyl-L-methionine</name>
        <dbReference type="ChEBI" id="CHEBI:59789"/>
    </ligand>
</feature>
<dbReference type="AlphaFoldDB" id="A0A1Y1LA19"/>
<dbReference type="EC" id="2.1.1.-" evidence="4"/>
<dbReference type="GO" id="GO:0008168">
    <property type="term" value="F:methyltransferase activity"/>
    <property type="evidence" value="ECO:0007669"/>
    <property type="project" value="UniProtKB-UniRule"/>
</dbReference>
<evidence type="ECO:0000256" key="1">
    <source>
        <dbReference type="ARBA" id="ARBA00022603"/>
    </source>
</evidence>
<dbReference type="HAMAP" id="MF_03044">
    <property type="entry name" value="BMT2"/>
    <property type="match status" value="1"/>
</dbReference>
<dbReference type="GO" id="GO:1904262">
    <property type="term" value="P:negative regulation of TORC1 signaling"/>
    <property type="evidence" value="ECO:0007669"/>
    <property type="project" value="TreeGrafter"/>
</dbReference>
<evidence type="ECO:0000256" key="4">
    <source>
        <dbReference type="HAMAP-Rule" id="MF_03044"/>
    </source>
</evidence>
<proteinExistence type="inferred from homology"/>
<keyword evidence="2 4" id="KW-0808">Transferase</keyword>
<keyword evidence="1 4" id="KW-0489">Methyltransferase</keyword>
<accession>A0A1Y1LA19</accession>
<dbReference type="GO" id="GO:0032259">
    <property type="term" value="P:methylation"/>
    <property type="evidence" value="ECO:0007669"/>
    <property type="project" value="UniProtKB-KW"/>
</dbReference>
<evidence type="ECO:0000256" key="3">
    <source>
        <dbReference type="ARBA" id="ARBA00022691"/>
    </source>
</evidence>
<dbReference type="CDD" id="cd02440">
    <property type="entry name" value="AdoMet_MTases"/>
    <property type="match status" value="1"/>
</dbReference>
<name>A0A1Y1LA19_PHOPY</name>
<dbReference type="PANTHER" id="PTHR21008">
    <property type="entry name" value="S-ADENOSYLMETHIONINE SENSOR UPSTREAM OF MTORC1-RELATED"/>
    <property type="match status" value="1"/>
</dbReference>
<dbReference type="Pfam" id="PF11968">
    <property type="entry name" value="Bmt2"/>
    <property type="match status" value="1"/>
</dbReference>
<keyword evidence="3 4" id="KW-0949">S-adenosyl-L-methionine</keyword>
<dbReference type="SUPFAM" id="SSF53335">
    <property type="entry name" value="S-adenosyl-L-methionine-dependent methyltransferases"/>
    <property type="match status" value="1"/>
</dbReference>
<dbReference type="EMBL" id="GEZM01061428">
    <property type="protein sequence ID" value="JAV70493.1"/>
    <property type="molecule type" value="Transcribed_RNA"/>
</dbReference>
<feature type="binding site" evidence="4">
    <location>
        <position position="123"/>
    </location>
    <ligand>
        <name>S-adenosyl-L-methionine</name>
        <dbReference type="ChEBI" id="CHEBI:59789"/>
    </ligand>
</feature>
<reference evidence="5" key="1">
    <citation type="journal article" date="2016" name="Sci. Rep.">
        <title>Molecular characterization of firefly nuptial gifts: a multi-omics approach sheds light on postcopulatory sexual selection.</title>
        <authorList>
            <person name="Al-Wathiqui N."/>
            <person name="Fallon T.R."/>
            <person name="South A."/>
            <person name="Weng J.K."/>
            <person name="Lewis S.M."/>
        </authorList>
    </citation>
    <scope>NUCLEOTIDE SEQUENCE</scope>
</reference>
<comment type="function">
    <text evidence="4">S-adenosyl-L-methionine-binding protein that acts as an inhibitor of mTORC1 signaling. Acts as a sensor of S-adenosyl-L-methionine to signal methionine sufficiency to mTORC1. Probably also acts as a S-adenosyl-L-methionine-dependent methyltransferase.</text>
</comment>
<organism evidence="5">
    <name type="scientific">Photinus pyralis</name>
    <name type="common">Common eastern firefly</name>
    <name type="synonym">Lampyris pyralis</name>
    <dbReference type="NCBI Taxonomy" id="7054"/>
    <lineage>
        <taxon>Eukaryota</taxon>
        <taxon>Metazoa</taxon>
        <taxon>Ecdysozoa</taxon>
        <taxon>Arthropoda</taxon>
        <taxon>Hexapoda</taxon>
        <taxon>Insecta</taxon>
        <taxon>Pterygota</taxon>
        <taxon>Neoptera</taxon>
        <taxon>Endopterygota</taxon>
        <taxon>Coleoptera</taxon>
        <taxon>Polyphaga</taxon>
        <taxon>Elateriformia</taxon>
        <taxon>Elateroidea</taxon>
        <taxon>Lampyridae</taxon>
        <taxon>Lampyrinae</taxon>
        <taxon>Photinus</taxon>
    </lineage>
</organism>
<protein>
    <recommendedName>
        <fullName evidence="4">S-adenosylmethionine sensor upstream of mTORC1</fullName>
    </recommendedName>
    <alternativeName>
        <fullName evidence="4">Probable methyltransferase BMT2 homolog</fullName>
        <ecNumber evidence="4">2.1.1.-</ecNumber>
    </alternativeName>
</protein>
<dbReference type="InterPro" id="IPR029063">
    <property type="entry name" value="SAM-dependent_MTases_sf"/>
</dbReference>
<evidence type="ECO:0000313" key="5">
    <source>
        <dbReference type="EMBL" id="JAV70493.1"/>
    </source>
</evidence>
<dbReference type="Gene3D" id="3.40.50.150">
    <property type="entry name" value="Vaccinia Virus protein VP39"/>
    <property type="match status" value="1"/>
</dbReference>
<dbReference type="InterPro" id="IPR021867">
    <property type="entry name" value="Bmt2/SAMTOR"/>
</dbReference>
<evidence type="ECO:0000256" key="2">
    <source>
        <dbReference type="ARBA" id="ARBA00022679"/>
    </source>
</evidence>
<comment type="similarity">
    <text evidence="4">Belongs to the BMT2 family.</text>
</comment>
<dbReference type="PANTHER" id="PTHR21008:SF0">
    <property type="entry name" value="S-ADENOSYLMETHIONINE SENSOR UPSTREAM OF MTORC1"/>
    <property type="match status" value="1"/>
</dbReference>
<sequence>MANTQHLELSHFIKKVHENLRNDSKKYGIDKAWKEHCSKRDMLDQYAAAMHELASKIWENNYAKENTAAFSRINWIFNYCNFYFYGEEILRQRLREKEIGLKINLTLDLPMAKRGKIRLLDVGSCYNPFKVFECFDVTAIDIAPATADVALCDFLNVDIATECLQTRFQLQEASFDVVVFSLFLEYLPTPEQRLMCCQKAYNLLTVEGILLIVTPDSKHVGANAKIMKSWRFLLAGLGFSRIKYEKLSHIHCMAFRKSLSLSVASRWADLQDSVQFFAKMYIPQDFNSIEIDQGDVVINELT</sequence>